<evidence type="ECO:0000256" key="7">
    <source>
        <dbReference type="ARBA" id="ARBA00023128"/>
    </source>
</evidence>
<keyword evidence="7" id="KW-0496">Mitochondrion</keyword>
<keyword evidence="6" id="KW-0443">Lipid metabolism</keyword>
<dbReference type="CDD" id="cd07989">
    <property type="entry name" value="LPLAT_AGPAT-like"/>
    <property type="match status" value="1"/>
</dbReference>
<sequence>MSLYMASVMAIFKPFLQYGMKSVDVTGLPLLLEAVQDYSNRRLTGTGLLTISNHISTLDDPMTWGIMPFNTFFHPSSVRWTLGASDILFKNPLIAPLFNSGQVIETFRGEGIHQLAIDTAIHKLDHAQWVHVFPEGRVNQTGVDPSQLLQFKWGVSRLALEASQPPIILPIYLQGFERVMPENRRWPFSFLPHPSQSIKISIGSPVPGLNTFRNRFKISTDEFDQRQIRSELAAALREELVKLGALTNPP</sequence>
<evidence type="ECO:0000313" key="15">
    <source>
        <dbReference type="Proteomes" id="UP000886653"/>
    </source>
</evidence>
<evidence type="ECO:0000256" key="9">
    <source>
        <dbReference type="ARBA" id="ARBA00023315"/>
    </source>
</evidence>
<name>A0A9P6NX60_9BASI</name>
<keyword evidence="15" id="KW-1185">Reference proteome</keyword>
<keyword evidence="9" id="KW-0012">Acyltransferase</keyword>
<accession>A0A9P6NX60</accession>
<dbReference type="PRINTS" id="PR00979">
    <property type="entry name" value="TAFAZZIN"/>
</dbReference>
<evidence type="ECO:0000256" key="11">
    <source>
        <dbReference type="ARBA" id="ARBA00047906"/>
    </source>
</evidence>
<comment type="caution">
    <text evidence="14">The sequence shown here is derived from an EMBL/GenBank/DDBJ whole genome shotgun (WGS) entry which is preliminary data.</text>
</comment>
<evidence type="ECO:0000256" key="4">
    <source>
        <dbReference type="ARBA" id="ARBA00022787"/>
    </source>
</evidence>
<dbReference type="GO" id="GO:0005741">
    <property type="term" value="C:mitochondrial outer membrane"/>
    <property type="evidence" value="ECO:0007669"/>
    <property type="project" value="UniProtKB-SubCell"/>
</dbReference>
<dbReference type="PANTHER" id="PTHR12497:SF0">
    <property type="entry name" value="TAFAZZIN"/>
    <property type="match status" value="1"/>
</dbReference>
<dbReference type="InterPro" id="IPR002123">
    <property type="entry name" value="Plipid/glycerol_acylTrfase"/>
</dbReference>
<feature type="domain" description="Phospholipid/glycerol acyltransferase" evidence="13">
    <location>
        <begin position="48"/>
        <end position="176"/>
    </location>
</feature>
<comment type="catalytic activity">
    <reaction evidence="11">
        <text>1'-[1,2-diacyl-sn-glycero-3-phospho],3'-[1-acyl-sn-glycero-3-phospho]-glycerol + a 1,2-diacyl-sn-glycero-3-phosphocholine = a cardiolipin + a 1-acyl-sn-glycero-3-phosphocholine</text>
        <dbReference type="Rhea" id="RHEA:33731"/>
        <dbReference type="ChEBI" id="CHEBI:57643"/>
        <dbReference type="ChEBI" id="CHEBI:58168"/>
        <dbReference type="ChEBI" id="CHEBI:62237"/>
        <dbReference type="ChEBI" id="CHEBI:64743"/>
    </reaction>
    <physiologicalReaction direction="left-to-right" evidence="11">
        <dbReference type="Rhea" id="RHEA:33732"/>
    </physiologicalReaction>
    <physiologicalReaction direction="right-to-left" evidence="11">
        <dbReference type="Rhea" id="RHEA:33733"/>
    </physiologicalReaction>
</comment>
<dbReference type="GO" id="GO:0005743">
    <property type="term" value="C:mitochondrial inner membrane"/>
    <property type="evidence" value="ECO:0007669"/>
    <property type="project" value="UniProtKB-SubCell"/>
</dbReference>
<dbReference type="GO" id="GO:0047184">
    <property type="term" value="F:1-acylglycerophosphocholine O-acyltransferase activity"/>
    <property type="evidence" value="ECO:0007669"/>
    <property type="project" value="TreeGrafter"/>
</dbReference>
<dbReference type="GO" id="GO:0007007">
    <property type="term" value="P:inner mitochondrial membrane organization"/>
    <property type="evidence" value="ECO:0007669"/>
    <property type="project" value="TreeGrafter"/>
</dbReference>
<reference evidence="14" key="1">
    <citation type="submission" date="2013-11" db="EMBL/GenBank/DDBJ databases">
        <title>Genome sequence of the fusiform rust pathogen reveals effectors for host alternation and coevolution with pine.</title>
        <authorList>
            <consortium name="DOE Joint Genome Institute"/>
            <person name="Smith K."/>
            <person name="Pendleton A."/>
            <person name="Kubisiak T."/>
            <person name="Anderson C."/>
            <person name="Salamov A."/>
            <person name="Aerts A."/>
            <person name="Riley R."/>
            <person name="Clum A."/>
            <person name="Lindquist E."/>
            <person name="Ence D."/>
            <person name="Campbell M."/>
            <person name="Kronenberg Z."/>
            <person name="Feau N."/>
            <person name="Dhillon B."/>
            <person name="Hamelin R."/>
            <person name="Burleigh J."/>
            <person name="Smith J."/>
            <person name="Yandell M."/>
            <person name="Nelson C."/>
            <person name="Grigoriev I."/>
            <person name="Davis J."/>
        </authorList>
    </citation>
    <scope>NUCLEOTIDE SEQUENCE</scope>
    <source>
        <strain evidence="14">G11</strain>
    </source>
</reference>
<evidence type="ECO:0000256" key="3">
    <source>
        <dbReference type="ARBA" id="ARBA00022679"/>
    </source>
</evidence>
<keyword evidence="4" id="KW-1000">Mitochondrion outer membrane</keyword>
<comment type="similarity">
    <text evidence="2 12">Belongs to the taffazin family.</text>
</comment>
<dbReference type="SUPFAM" id="SSF69593">
    <property type="entry name" value="Glycerol-3-phosphate (1)-acyltransferase"/>
    <property type="match status" value="1"/>
</dbReference>
<evidence type="ECO:0000256" key="10">
    <source>
        <dbReference type="ARBA" id="ARBA00024323"/>
    </source>
</evidence>
<dbReference type="GO" id="GO:0035965">
    <property type="term" value="P:cardiolipin acyl-chain remodeling"/>
    <property type="evidence" value="ECO:0007669"/>
    <property type="project" value="TreeGrafter"/>
</dbReference>
<evidence type="ECO:0000256" key="12">
    <source>
        <dbReference type="RuleBase" id="RU365062"/>
    </source>
</evidence>
<evidence type="ECO:0000256" key="6">
    <source>
        <dbReference type="ARBA" id="ARBA00023098"/>
    </source>
</evidence>
<comment type="subcellular location">
    <subcellularLocation>
        <location evidence="1">Mitochondrion inner membrane</location>
        <topology evidence="1">Peripheral membrane protein</topology>
        <orientation evidence="1">Intermembrane side</orientation>
    </subcellularLocation>
    <subcellularLocation>
        <location evidence="10">Mitochondrion outer membrane</location>
        <topology evidence="10">Peripheral membrane protein</topology>
        <orientation evidence="10">Intermembrane side</orientation>
    </subcellularLocation>
</comment>
<organism evidence="14 15">
    <name type="scientific">Cronartium quercuum f. sp. fusiforme G11</name>
    <dbReference type="NCBI Taxonomy" id="708437"/>
    <lineage>
        <taxon>Eukaryota</taxon>
        <taxon>Fungi</taxon>
        <taxon>Dikarya</taxon>
        <taxon>Basidiomycota</taxon>
        <taxon>Pucciniomycotina</taxon>
        <taxon>Pucciniomycetes</taxon>
        <taxon>Pucciniales</taxon>
        <taxon>Coleosporiaceae</taxon>
        <taxon>Cronartium</taxon>
    </lineage>
</organism>
<dbReference type="Proteomes" id="UP000886653">
    <property type="component" value="Unassembled WGS sequence"/>
</dbReference>
<dbReference type="SMART" id="SM00563">
    <property type="entry name" value="PlsC"/>
    <property type="match status" value="1"/>
</dbReference>
<evidence type="ECO:0000259" key="13">
    <source>
        <dbReference type="SMART" id="SM00563"/>
    </source>
</evidence>
<evidence type="ECO:0000256" key="5">
    <source>
        <dbReference type="ARBA" id="ARBA00022792"/>
    </source>
</evidence>
<evidence type="ECO:0000256" key="2">
    <source>
        <dbReference type="ARBA" id="ARBA00010524"/>
    </source>
</evidence>
<proteinExistence type="inferred from homology"/>
<evidence type="ECO:0000256" key="1">
    <source>
        <dbReference type="ARBA" id="ARBA00004137"/>
    </source>
</evidence>
<evidence type="ECO:0000256" key="8">
    <source>
        <dbReference type="ARBA" id="ARBA00023136"/>
    </source>
</evidence>
<dbReference type="EMBL" id="MU167215">
    <property type="protein sequence ID" value="KAG0151070.1"/>
    <property type="molecule type" value="Genomic_DNA"/>
</dbReference>
<dbReference type="PANTHER" id="PTHR12497">
    <property type="entry name" value="TAZ PROTEIN TAFAZZIN"/>
    <property type="match status" value="1"/>
</dbReference>
<dbReference type="OrthoDB" id="193467at2759"/>
<keyword evidence="3" id="KW-0808">Transferase</keyword>
<keyword evidence="5" id="KW-0999">Mitochondrion inner membrane</keyword>
<keyword evidence="8" id="KW-0472">Membrane</keyword>
<dbReference type="AlphaFoldDB" id="A0A9P6NX60"/>
<evidence type="ECO:0000313" key="14">
    <source>
        <dbReference type="EMBL" id="KAG0151070.1"/>
    </source>
</evidence>
<dbReference type="Pfam" id="PF01553">
    <property type="entry name" value="Acyltransferase"/>
    <property type="match status" value="1"/>
</dbReference>
<dbReference type="InterPro" id="IPR000872">
    <property type="entry name" value="Tafazzin"/>
</dbReference>
<gene>
    <name evidence="14" type="ORF">CROQUDRAFT_720054</name>
</gene>
<protein>
    <recommendedName>
        <fullName evidence="12">Tafazzin family protein</fullName>
    </recommendedName>
</protein>